<evidence type="ECO:0000313" key="4">
    <source>
        <dbReference type="Proteomes" id="UP001234989"/>
    </source>
</evidence>
<name>A0AAF0QQP6_SOLVR</name>
<evidence type="ECO:0000256" key="1">
    <source>
        <dbReference type="SAM" id="Phobius"/>
    </source>
</evidence>
<keyword evidence="1" id="KW-0812">Transmembrane</keyword>
<dbReference type="EMBL" id="CP133615">
    <property type="protein sequence ID" value="WMV25485.1"/>
    <property type="molecule type" value="Genomic_DNA"/>
</dbReference>
<evidence type="ECO:0000259" key="2">
    <source>
        <dbReference type="Pfam" id="PF17846"/>
    </source>
</evidence>
<dbReference type="InterPro" id="IPR041412">
    <property type="entry name" value="Xrn1_helical"/>
</dbReference>
<keyword evidence="4" id="KW-1185">Reference proteome</keyword>
<feature type="domain" description="Xrn1 helical" evidence="2">
    <location>
        <begin position="23"/>
        <end position="67"/>
    </location>
</feature>
<accession>A0AAF0QQP6</accession>
<feature type="transmembrane region" description="Helical" evidence="1">
    <location>
        <begin position="62"/>
        <end position="85"/>
    </location>
</feature>
<reference evidence="3" key="1">
    <citation type="submission" date="2023-08" db="EMBL/GenBank/DDBJ databases">
        <title>A de novo genome assembly of Solanum verrucosum Schlechtendal, a Mexican diploid species geographically isolated from the other diploid A-genome species in potato relatives.</title>
        <authorList>
            <person name="Hosaka K."/>
        </authorList>
    </citation>
    <scope>NUCLEOTIDE SEQUENCE</scope>
    <source>
        <tissue evidence="3">Young leaves</tissue>
    </source>
</reference>
<protein>
    <recommendedName>
        <fullName evidence="2">Xrn1 helical domain-containing protein</fullName>
    </recommendedName>
</protein>
<keyword evidence="1" id="KW-0472">Membrane</keyword>
<evidence type="ECO:0000313" key="3">
    <source>
        <dbReference type="EMBL" id="WMV25485.1"/>
    </source>
</evidence>
<organism evidence="3 4">
    <name type="scientific">Solanum verrucosum</name>
    <dbReference type="NCBI Taxonomy" id="315347"/>
    <lineage>
        <taxon>Eukaryota</taxon>
        <taxon>Viridiplantae</taxon>
        <taxon>Streptophyta</taxon>
        <taxon>Embryophyta</taxon>
        <taxon>Tracheophyta</taxon>
        <taxon>Spermatophyta</taxon>
        <taxon>Magnoliopsida</taxon>
        <taxon>eudicotyledons</taxon>
        <taxon>Gunneridae</taxon>
        <taxon>Pentapetalae</taxon>
        <taxon>asterids</taxon>
        <taxon>lamiids</taxon>
        <taxon>Solanales</taxon>
        <taxon>Solanaceae</taxon>
        <taxon>Solanoideae</taxon>
        <taxon>Solaneae</taxon>
        <taxon>Solanum</taxon>
    </lineage>
</organism>
<keyword evidence="1" id="KW-1133">Transmembrane helix</keyword>
<gene>
    <name evidence="3" type="ORF">MTR67_018870</name>
</gene>
<dbReference type="AlphaFoldDB" id="A0AAF0QQP6"/>
<dbReference type="Proteomes" id="UP001234989">
    <property type="component" value="Chromosome 4"/>
</dbReference>
<proteinExistence type="predicted"/>
<dbReference type="Pfam" id="PF17846">
    <property type="entry name" value="XRN_M"/>
    <property type="match status" value="1"/>
</dbReference>
<sequence>MAMFQRRRYGRLSQHAFAGQWGMVKLGEPGYKERYYSEKFGVSTAEDIHEVRQDVVSSITEYGLLLLHFFHNLFILYSVGLLVTISG</sequence>